<protein>
    <recommendedName>
        <fullName evidence="3">Substrate of the Dot/Icm secretion system</fullName>
    </recommendedName>
</protein>
<dbReference type="EMBL" id="CCSB01000003">
    <property type="protein sequence ID" value="CDZ78611.1"/>
    <property type="molecule type" value="Genomic_DNA"/>
</dbReference>
<proteinExistence type="predicted"/>
<sequence length="426" mass="48712">MGGYISPLYRELQEETSKLEKEFNRYAKSYIFPAHEQLIAYTESEIKALYHKKVESKSNSNWLFSAAADPTRLDQIAFITKLRNDLNNDLSSNDSVRRKKAERTLFGAVLHRHLRLRVSYEEGLVGYVSSYVTNINYCALNNALVELFDLGSLDDYTIYTCCSAAWGYLQQESSKNRYAYINKKNDFFDNFEDIITKAEPKAAPIKAQIDSIYFIQSMAKTLAESDDEIVDKCFEPLERLVTSKLQAIKQGDCYLTRNDILACLKEINASQRTYKVFADLLPERFIISKNGDAYSPGKDGEMENDGNFIDAITKLLIAQSKYTLIGAYLFCLSQCTLEMPHLDSAIRNAIKESSTNVLDIQTYNSAFEQLKKFMDREATADVDFSAWQTKEKQGQEKMIRKLMDVKDEYAKKPISQEGDSIQFVVV</sequence>
<evidence type="ECO:0008006" key="3">
    <source>
        <dbReference type="Google" id="ProtNLM"/>
    </source>
</evidence>
<dbReference type="RefSeq" id="WP_044011736.1">
    <property type="nucleotide sequence ID" value="NZ_CCVW01000003.1"/>
</dbReference>
<keyword evidence="2" id="KW-1185">Reference proteome</keyword>
<dbReference type="AlphaFoldDB" id="A0A078L0C5"/>
<dbReference type="Proteomes" id="UP000044071">
    <property type="component" value="Unassembled WGS sequence"/>
</dbReference>
<gene>
    <name evidence="1" type="ORF">BN59_02921</name>
</gene>
<name>A0A078L0C5_9GAMM</name>
<evidence type="ECO:0000313" key="1">
    <source>
        <dbReference type="EMBL" id="CDZ78611.1"/>
    </source>
</evidence>
<reference evidence="1 2" key="1">
    <citation type="submission" date="2014-06" db="EMBL/GenBank/DDBJ databases">
        <authorList>
            <person name="Urmite Genomes Urmite Genomes"/>
        </authorList>
    </citation>
    <scope>NUCLEOTIDE SEQUENCE [LARGE SCALE GENOMIC DNA]</scope>
</reference>
<dbReference type="eggNOG" id="ENOG5031EYH">
    <property type="taxonomic scope" value="Bacteria"/>
</dbReference>
<organism evidence="1 2">
    <name type="scientific">Legionella massiliensis</name>
    <dbReference type="NCBI Taxonomy" id="1034943"/>
    <lineage>
        <taxon>Bacteria</taxon>
        <taxon>Pseudomonadati</taxon>
        <taxon>Pseudomonadota</taxon>
        <taxon>Gammaproteobacteria</taxon>
        <taxon>Legionellales</taxon>
        <taxon>Legionellaceae</taxon>
        <taxon>Legionella</taxon>
    </lineage>
</organism>
<accession>A0A078L0C5</accession>
<evidence type="ECO:0000313" key="2">
    <source>
        <dbReference type="Proteomes" id="UP000044071"/>
    </source>
</evidence>